<keyword evidence="11" id="KW-1185">Reference proteome</keyword>
<feature type="transmembrane region" description="Helical" evidence="8">
    <location>
        <begin position="413"/>
        <end position="438"/>
    </location>
</feature>
<dbReference type="InterPro" id="IPR005828">
    <property type="entry name" value="MFS_sugar_transport-like"/>
</dbReference>
<evidence type="ECO:0000313" key="11">
    <source>
        <dbReference type="Proteomes" id="UP000256645"/>
    </source>
</evidence>
<dbReference type="PROSITE" id="PS50850">
    <property type="entry name" value="MFS"/>
    <property type="match status" value="1"/>
</dbReference>
<feature type="transmembrane region" description="Helical" evidence="8">
    <location>
        <begin position="12"/>
        <end position="43"/>
    </location>
</feature>
<accession>A0A3D8S9F0</accession>
<dbReference type="PANTHER" id="PTHR48022">
    <property type="entry name" value="PLASTIDIC GLUCOSE TRANSPORTER 4"/>
    <property type="match status" value="1"/>
</dbReference>
<dbReference type="OrthoDB" id="6612291at2759"/>
<dbReference type="AlphaFoldDB" id="A0A3D8S9F0"/>
<feature type="transmembrane region" description="Helical" evidence="8">
    <location>
        <begin position="444"/>
        <end position="463"/>
    </location>
</feature>
<dbReference type="Gene3D" id="1.20.1250.20">
    <property type="entry name" value="MFS general substrate transporter like domains"/>
    <property type="match status" value="1"/>
</dbReference>
<feature type="transmembrane region" description="Helical" evidence="8">
    <location>
        <begin position="308"/>
        <end position="332"/>
    </location>
</feature>
<dbReference type="SUPFAM" id="SSF103473">
    <property type="entry name" value="MFS general substrate transporter"/>
    <property type="match status" value="1"/>
</dbReference>
<feature type="transmembrane region" description="Helical" evidence="8">
    <location>
        <begin position="339"/>
        <end position="359"/>
    </location>
</feature>
<feature type="transmembrane region" description="Helical" evidence="8">
    <location>
        <begin position="114"/>
        <end position="137"/>
    </location>
</feature>
<dbReference type="GO" id="GO:0005351">
    <property type="term" value="F:carbohydrate:proton symporter activity"/>
    <property type="evidence" value="ECO:0007669"/>
    <property type="project" value="TreeGrafter"/>
</dbReference>
<keyword evidence="10" id="KW-0762">Sugar transport</keyword>
<proteinExistence type="inferred from homology"/>
<evidence type="ECO:0000256" key="5">
    <source>
        <dbReference type="ARBA" id="ARBA00022989"/>
    </source>
</evidence>
<evidence type="ECO:0000259" key="9">
    <source>
        <dbReference type="PROSITE" id="PS50850"/>
    </source>
</evidence>
<feature type="transmembrane region" description="Helical" evidence="8">
    <location>
        <begin position="379"/>
        <end position="401"/>
    </location>
</feature>
<feature type="transmembrane region" description="Helical" evidence="8">
    <location>
        <begin position="149"/>
        <end position="167"/>
    </location>
</feature>
<dbReference type="Pfam" id="PF00083">
    <property type="entry name" value="Sugar_tr"/>
    <property type="match status" value="1"/>
</dbReference>
<dbReference type="PANTHER" id="PTHR48022:SF23">
    <property type="entry name" value="MAJOR FACILITATOR SUPERFAMILY (MFS) PROFILE DOMAIN-CONTAINING PROTEIN"/>
    <property type="match status" value="1"/>
</dbReference>
<dbReference type="Proteomes" id="UP000256645">
    <property type="component" value="Unassembled WGS sequence"/>
</dbReference>
<dbReference type="InterPro" id="IPR050360">
    <property type="entry name" value="MFS_Sugar_Transporters"/>
</dbReference>
<name>A0A3D8S9F0_9HELO</name>
<evidence type="ECO:0000256" key="3">
    <source>
        <dbReference type="ARBA" id="ARBA00022448"/>
    </source>
</evidence>
<comment type="subcellular location">
    <subcellularLocation>
        <location evidence="1">Membrane</location>
        <topology evidence="1">Multi-pass membrane protein</topology>
    </subcellularLocation>
</comment>
<keyword evidence="6 8" id="KW-0472">Membrane</keyword>
<evidence type="ECO:0000256" key="4">
    <source>
        <dbReference type="ARBA" id="ARBA00022692"/>
    </source>
</evidence>
<keyword evidence="3 7" id="KW-0813">Transport</keyword>
<keyword evidence="5 8" id="KW-1133">Transmembrane helix</keyword>
<dbReference type="PROSITE" id="PS00217">
    <property type="entry name" value="SUGAR_TRANSPORT_2"/>
    <property type="match status" value="1"/>
</dbReference>
<feature type="transmembrane region" description="Helical" evidence="8">
    <location>
        <begin position="272"/>
        <end position="293"/>
    </location>
</feature>
<dbReference type="InterPro" id="IPR020846">
    <property type="entry name" value="MFS_dom"/>
</dbReference>
<evidence type="ECO:0000313" key="10">
    <source>
        <dbReference type="EMBL" id="RDW82761.1"/>
    </source>
</evidence>
<protein>
    <submittedName>
        <fullName evidence="10">Sugar transporter</fullName>
    </submittedName>
</protein>
<evidence type="ECO:0000256" key="6">
    <source>
        <dbReference type="ARBA" id="ARBA00023136"/>
    </source>
</evidence>
<dbReference type="InterPro" id="IPR036259">
    <property type="entry name" value="MFS_trans_sf"/>
</dbReference>
<organism evidence="10 11">
    <name type="scientific">Coleophoma cylindrospora</name>
    <dbReference type="NCBI Taxonomy" id="1849047"/>
    <lineage>
        <taxon>Eukaryota</taxon>
        <taxon>Fungi</taxon>
        <taxon>Dikarya</taxon>
        <taxon>Ascomycota</taxon>
        <taxon>Pezizomycotina</taxon>
        <taxon>Leotiomycetes</taxon>
        <taxon>Helotiales</taxon>
        <taxon>Dermateaceae</taxon>
        <taxon>Coleophoma</taxon>
    </lineage>
</organism>
<dbReference type="NCBIfam" id="TIGR00879">
    <property type="entry name" value="SP"/>
    <property type="match status" value="1"/>
</dbReference>
<feature type="domain" description="Major facilitator superfamily (MFS) profile" evidence="9">
    <location>
        <begin position="16"/>
        <end position="467"/>
    </location>
</feature>
<dbReference type="FunFam" id="1.20.1250.20:FF:000134">
    <property type="entry name" value="MFS sugar transporter protein"/>
    <property type="match status" value="1"/>
</dbReference>
<dbReference type="InterPro" id="IPR003663">
    <property type="entry name" value="Sugar/inositol_transpt"/>
</dbReference>
<dbReference type="EMBL" id="PDLM01000003">
    <property type="protein sequence ID" value="RDW82761.1"/>
    <property type="molecule type" value="Genomic_DNA"/>
</dbReference>
<feature type="transmembrane region" description="Helical" evidence="8">
    <location>
        <begin position="187"/>
        <end position="205"/>
    </location>
</feature>
<dbReference type="InterPro" id="IPR005829">
    <property type="entry name" value="Sugar_transporter_CS"/>
</dbReference>
<comment type="caution">
    <text evidence="10">The sequence shown here is derived from an EMBL/GenBank/DDBJ whole genome shotgun (WGS) entry which is preliminary data.</text>
</comment>
<reference evidence="10 11" key="1">
    <citation type="journal article" date="2018" name="IMA Fungus">
        <title>IMA Genome-F 9: Draft genome sequence of Annulohypoxylon stygium, Aspergillus mulundensis, Berkeleyomyces basicola (syn. Thielaviopsis basicola), Ceratocystis smalleyi, two Cercospora beticola strains, Coleophoma cylindrospora, Fusarium fracticaudum, Phialophora cf. hyalina, and Morchella septimelata.</title>
        <authorList>
            <person name="Wingfield B.D."/>
            <person name="Bills G.F."/>
            <person name="Dong Y."/>
            <person name="Huang W."/>
            <person name="Nel W.J."/>
            <person name="Swalarsk-Parry B.S."/>
            <person name="Vaghefi N."/>
            <person name="Wilken P.M."/>
            <person name="An Z."/>
            <person name="de Beer Z.W."/>
            <person name="De Vos L."/>
            <person name="Chen L."/>
            <person name="Duong T.A."/>
            <person name="Gao Y."/>
            <person name="Hammerbacher A."/>
            <person name="Kikkert J.R."/>
            <person name="Li Y."/>
            <person name="Li H."/>
            <person name="Li K."/>
            <person name="Li Q."/>
            <person name="Liu X."/>
            <person name="Ma X."/>
            <person name="Naidoo K."/>
            <person name="Pethybridge S.J."/>
            <person name="Sun J."/>
            <person name="Steenkamp E.T."/>
            <person name="van der Nest M.A."/>
            <person name="van Wyk S."/>
            <person name="Wingfield M.J."/>
            <person name="Xiong C."/>
            <person name="Yue Q."/>
            <person name="Zhang X."/>
        </authorList>
    </citation>
    <scope>NUCLEOTIDE SEQUENCE [LARGE SCALE GENOMIC DNA]</scope>
    <source>
        <strain evidence="10 11">BP6252</strain>
    </source>
</reference>
<dbReference type="PRINTS" id="PR00171">
    <property type="entry name" value="SUGRTRNSPORT"/>
</dbReference>
<evidence type="ECO:0000256" key="2">
    <source>
        <dbReference type="ARBA" id="ARBA00010992"/>
    </source>
</evidence>
<sequence>MAVLQTFKKHKGAFYVSAAVNVGSILFGFDTGVAGAIVALASFKKDFHLATDPAKLAYTSGNIVALLNAGAFFGAIVPALFSQWVGRRHLLAVAGCFFLLGGTLQTAAQAPSLAMIYAGRVLAGFGVGMISNTAPVFVAECAPKELRGIMMSMFEMFLVSGGMLSYWTTYGCSVHLPATSKQWRTPLSLQIILAALVVLSSFGICESPRWLAKKGRWDEAASTLAHLRGAAVGDLEIIEELAEMRAQLDEEVAQTNGRSIKEMFTPKNFQRLLWGLTVALFAMWCGHNAILYYGPSVFKQIGYTSQNAALLASGVFTCLKFVSTIIFITGVVNIFKRKTMLAAGAFFMGAFLFALGAILKSFPPTKPGNGSGSSSAQAMMALIYLFVVAYSVSWGPLQWVYMGEIFPMRLRDYGMAMCAMMTWLMNYVVSKIAPIAILNIGWKTWMIFGTMNIVAAIFSVFLPETKNLGLEEMDVLFGVVEQEVRTRDVEANISEKVNGGNAAVEKSLTS</sequence>
<comment type="similarity">
    <text evidence="2 7">Belongs to the major facilitator superfamily. Sugar transporter (TC 2.A.1.1) family.</text>
</comment>
<keyword evidence="4 8" id="KW-0812">Transmembrane</keyword>
<dbReference type="GO" id="GO:0016020">
    <property type="term" value="C:membrane"/>
    <property type="evidence" value="ECO:0007669"/>
    <property type="project" value="UniProtKB-SubCell"/>
</dbReference>
<evidence type="ECO:0000256" key="1">
    <source>
        <dbReference type="ARBA" id="ARBA00004141"/>
    </source>
</evidence>
<feature type="transmembrane region" description="Helical" evidence="8">
    <location>
        <begin position="63"/>
        <end position="81"/>
    </location>
</feature>
<gene>
    <name evidence="10" type="ORF">BP6252_03873</name>
</gene>
<evidence type="ECO:0000256" key="7">
    <source>
        <dbReference type="RuleBase" id="RU003346"/>
    </source>
</evidence>
<feature type="transmembrane region" description="Helical" evidence="8">
    <location>
        <begin position="90"/>
        <end position="108"/>
    </location>
</feature>
<evidence type="ECO:0000256" key="8">
    <source>
        <dbReference type="SAM" id="Phobius"/>
    </source>
</evidence>